<feature type="region of interest" description="Disordered" evidence="3">
    <location>
        <begin position="689"/>
        <end position="714"/>
    </location>
</feature>
<dbReference type="PANTHER" id="PTHR47508:SF1">
    <property type="entry name" value="NON-SPECIFIC SERINE_THREONINE PROTEIN KINASE"/>
    <property type="match status" value="1"/>
</dbReference>
<dbReference type="Gene3D" id="3.40.50.300">
    <property type="entry name" value="P-loop containing nucleotide triphosphate hydrolases"/>
    <property type="match status" value="1"/>
</dbReference>
<dbReference type="SUPFAM" id="SSF52540">
    <property type="entry name" value="P-loop containing nucleoside triphosphate hydrolases"/>
    <property type="match status" value="1"/>
</dbReference>
<dbReference type="Pfam" id="PF00013">
    <property type="entry name" value="KH_1"/>
    <property type="match status" value="2"/>
</dbReference>
<dbReference type="InterPro" id="IPR004088">
    <property type="entry name" value="KH_dom_type_1"/>
</dbReference>
<dbReference type="Gene3D" id="1.10.10.10">
    <property type="entry name" value="Winged helix-like DNA-binding domain superfamily/Winged helix DNA-binding domain"/>
    <property type="match status" value="1"/>
</dbReference>
<dbReference type="SUPFAM" id="SSF54791">
    <property type="entry name" value="Eukaryotic type KH-domain (KH-domain type I)"/>
    <property type="match status" value="2"/>
</dbReference>
<keyword evidence="1" id="KW-0677">Repeat</keyword>
<reference evidence="5 6" key="1">
    <citation type="submission" date="2022-05" db="EMBL/GenBank/DDBJ databases">
        <authorList>
            <consortium name="Genoscope - CEA"/>
            <person name="William W."/>
        </authorList>
    </citation>
    <scope>NUCLEOTIDE SEQUENCE [LARGE SCALE GENOMIC DNA]</scope>
</reference>
<evidence type="ECO:0000313" key="5">
    <source>
        <dbReference type="EMBL" id="CAH3132289.1"/>
    </source>
</evidence>
<evidence type="ECO:0000256" key="3">
    <source>
        <dbReference type="SAM" id="MobiDB-lite"/>
    </source>
</evidence>
<dbReference type="InterPro" id="IPR004087">
    <property type="entry name" value="KH_dom"/>
</dbReference>
<dbReference type="PROSITE" id="PS50084">
    <property type="entry name" value="KH_TYPE_1"/>
    <property type="match status" value="2"/>
</dbReference>
<dbReference type="PANTHER" id="PTHR47508">
    <property type="entry name" value="SAM DOMAIN-CONTAINING PROTEIN-RELATED"/>
    <property type="match status" value="1"/>
</dbReference>
<dbReference type="InterPro" id="IPR011029">
    <property type="entry name" value="DEATH-like_dom_sf"/>
</dbReference>
<dbReference type="SMART" id="SM00322">
    <property type="entry name" value="KH"/>
    <property type="match status" value="2"/>
</dbReference>
<accession>A0AAU9X097</accession>
<dbReference type="InterPro" id="IPR027417">
    <property type="entry name" value="P-loop_NTPase"/>
</dbReference>
<evidence type="ECO:0000256" key="2">
    <source>
        <dbReference type="PROSITE-ProRule" id="PRU00117"/>
    </source>
</evidence>
<organism evidence="5 6">
    <name type="scientific">Pocillopora meandrina</name>
    <dbReference type="NCBI Taxonomy" id="46732"/>
    <lineage>
        <taxon>Eukaryota</taxon>
        <taxon>Metazoa</taxon>
        <taxon>Cnidaria</taxon>
        <taxon>Anthozoa</taxon>
        <taxon>Hexacorallia</taxon>
        <taxon>Scleractinia</taxon>
        <taxon>Astrocoeniina</taxon>
        <taxon>Pocilloporidae</taxon>
        <taxon>Pocillopora</taxon>
    </lineage>
</organism>
<dbReference type="Proteomes" id="UP001159428">
    <property type="component" value="Unassembled WGS sequence"/>
</dbReference>
<gene>
    <name evidence="5" type="ORF">PMEA_00014630</name>
</gene>
<dbReference type="Gene3D" id="1.10.533.10">
    <property type="entry name" value="Death Domain, Fas"/>
    <property type="match status" value="1"/>
</dbReference>
<dbReference type="GO" id="GO:0007165">
    <property type="term" value="P:signal transduction"/>
    <property type="evidence" value="ECO:0007669"/>
    <property type="project" value="InterPro"/>
</dbReference>
<keyword evidence="6" id="KW-1185">Reference proteome</keyword>
<dbReference type="InterPro" id="IPR032171">
    <property type="entry name" value="COR-A"/>
</dbReference>
<dbReference type="Pfam" id="PF16095">
    <property type="entry name" value="COR-A"/>
    <property type="match status" value="1"/>
</dbReference>
<name>A0AAU9X097_9CNID</name>
<dbReference type="InterPro" id="IPR000488">
    <property type="entry name" value="Death_dom"/>
</dbReference>
<keyword evidence="2" id="KW-0694">RNA-binding</keyword>
<protein>
    <recommendedName>
        <fullName evidence="4">Death domain-containing protein</fullName>
    </recommendedName>
</protein>
<dbReference type="CDD" id="cd01670">
    <property type="entry name" value="Death"/>
    <property type="match status" value="1"/>
</dbReference>
<comment type="caution">
    <text evidence="5">The sequence shown here is derived from an EMBL/GenBank/DDBJ whole genome shotgun (WGS) entry which is preliminary data.</text>
</comment>
<feature type="domain" description="Death" evidence="4">
    <location>
        <begin position="1429"/>
        <end position="1489"/>
    </location>
</feature>
<dbReference type="Gene3D" id="3.30.1370.10">
    <property type="entry name" value="K Homology domain, type 1"/>
    <property type="match status" value="2"/>
</dbReference>
<evidence type="ECO:0000259" key="4">
    <source>
        <dbReference type="PROSITE" id="PS50017"/>
    </source>
</evidence>
<dbReference type="SUPFAM" id="SSF47986">
    <property type="entry name" value="DEATH domain"/>
    <property type="match status" value="1"/>
</dbReference>
<dbReference type="InterPro" id="IPR036388">
    <property type="entry name" value="WH-like_DNA-bd_sf"/>
</dbReference>
<proteinExistence type="predicted"/>
<evidence type="ECO:0000256" key="1">
    <source>
        <dbReference type="ARBA" id="ARBA00022737"/>
    </source>
</evidence>
<dbReference type="GO" id="GO:0003723">
    <property type="term" value="F:RNA binding"/>
    <property type="evidence" value="ECO:0007669"/>
    <property type="project" value="UniProtKB-UniRule"/>
</dbReference>
<dbReference type="CDD" id="cd00105">
    <property type="entry name" value="KH-I"/>
    <property type="match status" value="1"/>
</dbReference>
<dbReference type="PROSITE" id="PS50017">
    <property type="entry name" value="DEATH_DOMAIN"/>
    <property type="match status" value="1"/>
</dbReference>
<dbReference type="EMBL" id="CALNXJ010000026">
    <property type="protein sequence ID" value="CAH3132289.1"/>
    <property type="molecule type" value="Genomic_DNA"/>
</dbReference>
<evidence type="ECO:0000313" key="6">
    <source>
        <dbReference type="Proteomes" id="UP001159428"/>
    </source>
</evidence>
<dbReference type="InterPro" id="IPR036612">
    <property type="entry name" value="KH_dom_type_1_sf"/>
</dbReference>
<sequence length="1489" mass="171434">MEWEFVPVPIDLKAHVIGRRHSVINEMMAISGATIEPGSRHHAGFIVSGRPQEIEMAKQFISEKLEELENKWEELVEIPDRYKGRVIGKHRATLREIENQTGVKLFVKDGEVYIVRGTQQQRRHAKRNIGTIVAVARLTDFEKEFYKVCSYVDGCHLPENCKLKLEEMQVEDRMPLPGLQTQYRLEPAEHCERENSYHHRNDPVYQSNLKDEVLMSLRKIKENRETDESPKADMWCHLGTSIIRVPDEEDVVQKTWDIEEITERFQRPDTGEKMFWKVSFRERDDIPEDIFKRTGLKEITEDNEYISRYDLTYLTPCFYQLRCKVWVAKSSVKKKLDDIPIPFSDVKNVLEEIQFEDETTQSRCRGWLVLKSRKYLQTDILFPGCELDCRFTMRERRGKNNNFYVPEIEVRRALSTYLSRLTLTDKDAFGLLLPDHDFPEGFHLLHKRCCKRKMYSTRAGFFAILSQEDSWSIDSLGNETSRESTDLHLHSEECDKLLSGTDWQPEIIVQKLPEFIQFVKEIQDFVVREMKGNGSTRTVPPEIRARGPQALEAYNNALAEGQTCVKRVPLMLVGQDRSGKTSVKKSLKGICFNPDEDSTVGIDVDTYEFKVTTEIGMTGEKDRGGKVDEASISFEHNAARWIVDKLMAKENVSEVTGTGSIISEHYDFEKINTLEGGYLSEITSYRDPSELRTNPAYTHPSHGETSLPTREERNLPPTKYEEDVFNRTLGKVPEFEDIAELIQQILQDDLEDDSQDIYSITWDFAGQSVYYVTHPLFLTRRAIYFLVYDLSRNPSDQAIPLVKQGVYREIKDKYNLKTNLDYLEFWMSSLASLVEQSNRPHLNPDKEVLPKNLPVVFLVCTHADIPYRNRNPFALAKEIFGDLKTKPYGGQLFDVFCVDNTKSGSESECQEIMRLREKVHEVAKELPHVNEAIPIKWLKYENALRVIKENGQKFISLATAKKIASDVCNINKNNEILTLLNFLHDLRVLIHFDDTPELSDLVILDTQWLIDVFKSVITVRPYNSKEKNFADLWLKLEKEGILEEKLLKHVWNSLIPQTETHESLIAIMEKFSLLCPWPSSQDSYNKHYLVPSMMQTHPPRMISDLVESAQLPSLFLKFDAGQVPPGLFPRFVLEFFLWCRKEFPPLAPPQFYNNFARFFIFPNQGLSIVLLCLSSAIEVIVLNANSEINAVDVASIKAFRSQLTLLIDRVRNKFFWVKNVVCKVCFLCPICSHGRVVSFCTQHYEENCKQEECLHFILESDLGNETAQVFCTKSATARDNRIQAEDFAPWTSPSEEKVRKMVSLSFTLIARFILQACEGNGYKSLVLPHKVSESLQLTSDAPKEVVGKLLHNLQLDDALLEDPNPKTEEWIRCLTRDAKDHGRTDVVKYLRGIMPAGTAGPMLPDTLLVQNIPKTQLKELTVTLSGRDDWELFAEKLGLTPAEIRFLDKRTMNQVLEVLIVAAKRYLITVGDLYDVLKDCGLPIIADIL</sequence>